<gene>
    <name evidence="3" type="ORF">A3A40_01360</name>
</gene>
<evidence type="ECO:0000256" key="1">
    <source>
        <dbReference type="ARBA" id="ARBA00007435"/>
    </source>
</evidence>
<evidence type="ECO:0000313" key="3">
    <source>
        <dbReference type="EMBL" id="OGG74012.1"/>
    </source>
</evidence>
<feature type="domain" description="GIY-YIG" evidence="2">
    <location>
        <begin position="1"/>
        <end position="78"/>
    </location>
</feature>
<proteinExistence type="inferred from homology"/>
<dbReference type="InterPro" id="IPR000305">
    <property type="entry name" value="GIY-YIG_endonuc"/>
</dbReference>
<dbReference type="Pfam" id="PF01541">
    <property type="entry name" value="GIY-YIG"/>
    <property type="match status" value="1"/>
</dbReference>
<dbReference type="PANTHER" id="PTHR34477">
    <property type="entry name" value="UPF0213 PROTEIN YHBQ"/>
    <property type="match status" value="1"/>
</dbReference>
<dbReference type="PROSITE" id="PS50164">
    <property type="entry name" value="GIY_YIG"/>
    <property type="match status" value="1"/>
</dbReference>
<dbReference type="Proteomes" id="UP000178427">
    <property type="component" value="Unassembled WGS sequence"/>
</dbReference>
<dbReference type="InterPro" id="IPR035901">
    <property type="entry name" value="GIY-YIG_endonuc_sf"/>
</dbReference>
<dbReference type="AlphaFoldDB" id="A0A1F6EKY6"/>
<dbReference type="InterPro" id="IPR050190">
    <property type="entry name" value="UPF0213_domain"/>
</dbReference>
<evidence type="ECO:0000313" key="4">
    <source>
        <dbReference type="Proteomes" id="UP000178427"/>
    </source>
</evidence>
<accession>A0A1F6EKY6</accession>
<reference evidence="3 4" key="1">
    <citation type="journal article" date="2016" name="Nat. Commun.">
        <title>Thousands of microbial genomes shed light on interconnected biogeochemical processes in an aquifer system.</title>
        <authorList>
            <person name="Anantharaman K."/>
            <person name="Brown C.T."/>
            <person name="Hug L.A."/>
            <person name="Sharon I."/>
            <person name="Castelle C.J."/>
            <person name="Probst A.J."/>
            <person name="Thomas B.C."/>
            <person name="Singh A."/>
            <person name="Wilkins M.J."/>
            <person name="Karaoz U."/>
            <person name="Brodie E.L."/>
            <person name="Williams K.H."/>
            <person name="Hubbard S.S."/>
            <person name="Banfield J.F."/>
        </authorList>
    </citation>
    <scope>NUCLEOTIDE SEQUENCE [LARGE SCALE GENOMIC DNA]</scope>
</reference>
<sequence length="89" mass="10405">MFYVYMLMSRKDGKQYIGYTTDLKRRFSEHNEGKNFSTKSRVPFDLLYYEAYISQADAKQREHNLKSSAGATTALKRRLPTSLRSGHFV</sequence>
<dbReference type="SMART" id="SM00465">
    <property type="entry name" value="GIYc"/>
    <property type="match status" value="1"/>
</dbReference>
<comment type="similarity">
    <text evidence="1">Belongs to the UPF0213 family.</text>
</comment>
<dbReference type="PANTHER" id="PTHR34477:SF1">
    <property type="entry name" value="UPF0213 PROTEIN YHBQ"/>
    <property type="match status" value="1"/>
</dbReference>
<evidence type="ECO:0000259" key="2">
    <source>
        <dbReference type="PROSITE" id="PS50164"/>
    </source>
</evidence>
<dbReference type="SUPFAM" id="SSF82771">
    <property type="entry name" value="GIY-YIG endonuclease"/>
    <property type="match status" value="1"/>
</dbReference>
<comment type="caution">
    <text evidence="3">The sequence shown here is derived from an EMBL/GenBank/DDBJ whole genome shotgun (WGS) entry which is preliminary data.</text>
</comment>
<name>A0A1F6EKY6_9BACT</name>
<dbReference type="STRING" id="1798513.A3A40_01360"/>
<dbReference type="EMBL" id="MFMA01000014">
    <property type="protein sequence ID" value="OGG74012.1"/>
    <property type="molecule type" value="Genomic_DNA"/>
</dbReference>
<organism evidence="3 4">
    <name type="scientific">Candidatus Kaiserbacteria bacterium RIFCSPLOWO2_01_FULL_54_20</name>
    <dbReference type="NCBI Taxonomy" id="1798513"/>
    <lineage>
        <taxon>Bacteria</taxon>
        <taxon>Candidatus Kaiseribacteriota</taxon>
    </lineage>
</organism>
<dbReference type="Gene3D" id="3.40.1440.10">
    <property type="entry name" value="GIY-YIG endonuclease"/>
    <property type="match status" value="1"/>
</dbReference>
<protein>
    <recommendedName>
        <fullName evidence="2">GIY-YIG domain-containing protein</fullName>
    </recommendedName>
</protein>